<dbReference type="GO" id="GO:0016705">
    <property type="term" value="F:oxidoreductase activity, acting on paired donors, with incorporation or reduction of molecular oxygen"/>
    <property type="evidence" value="ECO:0007669"/>
    <property type="project" value="InterPro"/>
</dbReference>
<dbReference type="AlphaFoldDB" id="A0A0C3S4B1"/>
<evidence type="ECO:0000256" key="7">
    <source>
        <dbReference type="ARBA" id="ARBA00022723"/>
    </source>
</evidence>
<gene>
    <name evidence="16" type="ORF">PHLGIDRAFT_122085</name>
</gene>
<keyword evidence="6 15" id="KW-0812">Transmembrane</keyword>
<dbReference type="SUPFAM" id="SSF48264">
    <property type="entry name" value="Cytochrome P450"/>
    <property type="match status" value="1"/>
</dbReference>
<evidence type="ECO:0000256" key="3">
    <source>
        <dbReference type="ARBA" id="ARBA00005179"/>
    </source>
</evidence>
<dbReference type="PRINTS" id="PR00463">
    <property type="entry name" value="EP450I"/>
</dbReference>
<accession>A0A0C3S4B1</accession>
<evidence type="ECO:0000256" key="4">
    <source>
        <dbReference type="ARBA" id="ARBA00010617"/>
    </source>
</evidence>
<name>A0A0C3S4B1_PHLG1</name>
<sequence>MHDVAHSFIIGSLLAASFVSMLLMYRSRRHKLPYPPGPRRLPVVGSAFHLPKEHEWITYKQWSRLHNSDILYYESWGNPFVIVNSHEVALDLFERRSALYADRPRMPMLNDLCGWSWDLGLMPYNDDWKLGRKMFTKHFRAGAASVAHREEETRCARELVRDILRDPTDLYEHVRLMYGKLIMSITYGIDVESAGDPYITNARKALFAITAAGNVGTYLVDSIPWLKYVPAWMPGAQFKRDAREWSSCAEEMAYGPYRTVREAVRAGTAKPSVLRALVEEYGEAPTKQQEYAMLSAAGTAYEAASETTWSATLTFVLAMVLYPDIQTKAYEEMQRVVGNDRLPELVDQVSMPYLTAVCTEALRWRTPLPLAVMHRVTKDDIHAGCHIPKGSTVVLNSWAILHDERVYTDPDEFNPGRFLTKDGQLDTSAPEPAAVFGFGRRACPGSAVAQDTLWIAAASLLWAFEMGCARDTTGREVEVRAGYTFGVVSYPEPFGYALRPRCGNVATLIASM</sequence>
<evidence type="ECO:0000256" key="12">
    <source>
        <dbReference type="ARBA" id="ARBA00023136"/>
    </source>
</evidence>
<proteinExistence type="inferred from homology"/>
<evidence type="ECO:0000256" key="14">
    <source>
        <dbReference type="RuleBase" id="RU000461"/>
    </source>
</evidence>
<evidence type="ECO:0000256" key="1">
    <source>
        <dbReference type="ARBA" id="ARBA00001971"/>
    </source>
</evidence>
<dbReference type="PROSITE" id="PS00086">
    <property type="entry name" value="CYTOCHROME_P450"/>
    <property type="match status" value="1"/>
</dbReference>
<comment type="similarity">
    <text evidence="4 14">Belongs to the cytochrome P450 family.</text>
</comment>
<dbReference type="STRING" id="745531.A0A0C3S4B1"/>
<dbReference type="GO" id="GO:0004497">
    <property type="term" value="F:monooxygenase activity"/>
    <property type="evidence" value="ECO:0007669"/>
    <property type="project" value="UniProtKB-KW"/>
</dbReference>
<keyword evidence="12 15" id="KW-0472">Membrane</keyword>
<feature type="transmembrane region" description="Helical" evidence="15">
    <location>
        <begin position="6"/>
        <end position="25"/>
    </location>
</feature>
<dbReference type="InterPro" id="IPR002401">
    <property type="entry name" value="Cyt_P450_E_grp-I"/>
</dbReference>
<evidence type="ECO:0000256" key="9">
    <source>
        <dbReference type="ARBA" id="ARBA00023002"/>
    </source>
</evidence>
<dbReference type="GO" id="GO:0020037">
    <property type="term" value="F:heme binding"/>
    <property type="evidence" value="ECO:0007669"/>
    <property type="project" value="InterPro"/>
</dbReference>
<comment type="pathway">
    <text evidence="3">Secondary metabolite biosynthesis.</text>
</comment>
<evidence type="ECO:0000256" key="5">
    <source>
        <dbReference type="ARBA" id="ARBA00022617"/>
    </source>
</evidence>
<comment type="subcellular location">
    <subcellularLocation>
        <location evidence="2">Membrane</location>
        <topology evidence="2">Single-pass membrane protein</topology>
    </subcellularLocation>
</comment>
<evidence type="ECO:0000313" key="16">
    <source>
        <dbReference type="EMBL" id="KIP02865.1"/>
    </source>
</evidence>
<dbReference type="Gene3D" id="1.10.630.10">
    <property type="entry name" value="Cytochrome P450"/>
    <property type="match status" value="1"/>
</dbReference>
<dbReference type="InterPro" id="IPR036396">
    <property type="entry name" value="Cyt_P450_sf"/>
</dbReference>
<evidence type="ECO:0000313" key="17">
    <source>
        <dbReference type="Proteomes" id="UP000053257"/>
    </source>
</evidence>
<keyword evidence="7 13" id="KW-0479">Metal-binding</keyword>
<dbReference type="GO" id="GO:0005506">
    <property type="term" value="F:iron ion binding"/>
    <property type="evidence" value="ECO:0007669"/>
    <property type="project" value="InterPro"/>
</dbReference>
<dbReference type="GO" id="GO:0016020">
    <property type="term" value="C:membrane"/>
    <property type="evidence" value="ECO:0007669"/>
    <property type="project" value="UniProtKB-SubCell"/>
</dbReference>
<keyword evidence="17" id="KW-1185">Reference proteome</keyword>
<evidence type="ECO:0000256" key="2">
    <source>
        <dbReference type="ARBA" id="ARBA00004167"/>
    </source>
</evidence>
<evidence type="ECO:0000256" key="8">
    <source>
        <dbReference type="ARBA" id="ARBA00022989"/>
    </source>
</evidence>
<keyword evidence="10 13" id="KW-0408">Iron</keyword>
<comment type="cofactor">
    <cofactor evidence="1 13">
        <name>heme</name>
        <dbReference type="ChEBI" id="CHEBI:30413"/>
    </cofactor>
</comment>
<reference evidence="16 17" key="1">
    <citation type="journal article" date="2014" name="PLoS Genet.">
        <title>Analysis of the Phlebiopsis gigantea genome, transcriptome and secretome provides insight into its pioneer colonization strategies of wood.</title>
        <authorList>
            <person name="Hori C."/>
            <person name="Ishida T."/>
            <person name="Igarashi K."/>
            <person name="Samejima M."/>
            <person name="Suzuki H."/>
            <person name="Master E."/>
            <person name="Ferreira P."/>
            <person name="Ruiz-Duenas F.J."/>
            <person name="Held B."/>
            <person name="Canessa P."/>
            <person name="Larrondo L.F."/>
            <person name="Schmoll M."/>
            <person name="Druzhinina I.S."/>
            <person name="Kubicek C.P."/>
            <person name="Gaskell J.A."/>
            <person name="Kersten P."/>
            <person name="St John F."/>
            <person name="Glasner J."/>
            <person name="Sabat G."/>
            <person name="Splinter BonDurant S."/>
            <person name="Syed K."/>
            <person name="Yadav J."/>
            <person name="Mgbeahuruike A.C."/>
            <person name="Kovalchuk A."/>
            <person name="Asiegbu F.O."/>
            <person name="Lackner G."/>
            <person name="Hoffmeister D."/>
            <person name="Rencoret J."/>
            <person name="Gutierrez A."/>
            <person name="Sun H."/>
            <person name="Lindquist E."/>
            <person name="Barry K."/>
            <person name="Riley R."/>
            <person name="Grigoriev I.V."/>
            <person name="Henrissat B."/>
            <person name="Kues U."/>
            <person name="Berka R.M."/>
            <person name="Martinez A.T."/>
            <person name="Covert S.F."/>
            <person name="Blanchette R.A."/>
            <person name="Cullen D."/>
        </authorList>
    </citation>
    <scope>NUCLEOTIDE SEQUENCE [LARGE SCALE GENOMIC DNA]</scope>
    <source>
        <strain evidence="16 17">11061_1 CR5-6</strain>
    </source>
</reference>
<dbReference type="HOGENOM" id="CLU_001570_2_3_1"/>
<dbReference type="OrthoDB" id="2789670at2759"/>
<dbReference type="EMBL" id="KN840648">
    <property type="protein sequence ID" value="KIP02865.1"/>
    <property type="molecule type" value="Genomic_DNA"/>
</dbReference>
<dbReference type="CDD" id="cd11065">
    <property type="entry name" value="CYP64-like"/>
    <property type="match status" value="1"/>
</dbReference>
<dbReference type="PANTHER" id="PTHR46300">
    <property type="entry name" value="P450, PUTATIVE (EUROFUNG)-RELATED-RELATED"/>
    <property type="match status" value="1"/>
</dbReference>
<feature type="binding site" description="axial binding residue" evidence="13">
    <location>
        <position position="443"/>
    </location>
    <ligand>
        <name>heme</name>
        <dbReference type="ChEBI" id="CHEBI:30413"/>
    </ligand>
    <ligandPart>
        <name>Fe</name>
        <dbReference type="ChEBI" id="CHEBI:18248"/>
    </ligandPart>
</feature>
<dbReference type="Proteomes" id="UP000053257">
    <property type="component" value="Unassembled WGS sequence"/>
</dbReference>
<keyword evidence="11 14" id="KW-0503">Monooxygenase</keyword>
<evidence type="ECO:0000256" key="10">
    <source>
        <dbReference type="ARBA" id="ARBA00023004"/>
    </source>
</evidence>
<evidence type="ECO:0000256" key="11">
    <source>
        <dbReference type="ARBA" id="ARBA00023033"/>
    </source>
</evidence>
<dbReference type="PRINTS" id="PR00385">
    <property type="entry name" value="P450"/>
</dbReference>
<evidence type="ECO:0000256" key="6">
    <source>
        <dbReference type="ARBA" id="ARBA00022692"/>
    </source>
</evidence>
<evidence type="ECO:0008006" key="18">
    <source>
        <dbReference type="Google" id="ProtNLM"/>
    </source>
</evidence>
<keyword evidence="9 14" id="KW-0560">Oxidoreductase</keyword>
<dbReference type="Pfam" id="PF00067">
    <property type="entry name" value="p450"/>
    <property type="match status" value="1"/>
</dbReference>
<dbReference type="InterPro" id="IPR050364">
    <property type="entry name" value="Cytochrome_P450_fung"/>
</dbReference>
<keyword evidence="8 15" id="KW-1133">Transmembrane helix</keyword>
<organism evidence="16 17">
    <name type="scientific">Phlebiopsis gigantea (strain 11061_1 CR5-6)</name>
    <name type="common">White-rot fungus</name>
    <name type="synonym">Peniophora gigantea</name>
    <dbReference type="NCBI Taxonomy" id="745531"/>
    <lineage>
        <taxon>Eukaryota</taxon>
        <taxon>Fungi</taxon>
        <taxon>Dikarya</taxon>
        <taxon>Basidiomycota</taxon>
        <taxon>Agaricomycotina</taxon>
        <taxon>Agaricomycetes</taxon>
        <taxon>Polyporales</taxon>
        <taxon>Phanerochaetaceae</taxon>
        <taxon>Phlebiopsis</taxon>
    </lineage>
</organism>
<protein>
    <recommendedName>
        <fullName evidence="18">Cytochrome P450</fullName>
    </recommendedName>
</protein>
<evidence type="ECO:0000256" key="13">
    <source>
        <dbReference type="PIRSR" id="PIRSR602401-1"/>
    </source>
</evidence>
<dbReference type="PANTHER" id="PTHR46300:SF7">
    <property type="entry name" value="P450, PUTATIVE (EUROFUNG)-RELATED"/>
    <property type="match status" value="1"/>
</dbReference>
<keyword evidence="5 13" id="KW-0349">Heme</keyword>
<dbReference type="InterPro" id="IPR017972">
    <property type="entry name" value="Cyt_P450_CS"/>
</dbReference>
<dbReference type="InterPro" id="IPR001128">
    <property type="entry name" value="Cyt_P450"/>
</dbReference>
<evidence type="ECO:0000256" key="15">
    <source>
        <dbReference type="SAM" id="Phobius"/>
    </source>
</evidence>